<dbReference type="NCBIfam" id="TIGR01509">
    <property type="entry name" value="HAD-SF-IA-v3"/>
    <property type="match status" value="1"/>
</dbReference>
<dbReference type="SUPFAM" id="SSF56784">
    <property type="entry name" value="HAD-like"/>
    <property type="match status" value="1"/>
</dbReference>
<sequence>MDRAAPRPAAVLFDVGNTLILASPRFWLFPLLAERGLKPTRDPRAAALEAFRFYEAHHLLARNLETALGLWREFHRRLLVGMGLEAHAEALSAELIARWRDPRIWPLAPGAEATLKALTERGYLLAAVSNWDATLPEILEVVGLRSYFQHLAVSALSGVAKPDPRLFQEALSALGVAPEEAVHVGDAEADLLGAEAAGVRPLLFDPLGENPRALHRLEGVLDYLP</sequence>
<dbReference type="InterPro" id="IPR051828">
    <property type="entry name" value="HAD-like_hydrolase_domain"/>
</dbReference>
<dbReference type="RefSeq" id="WP_130842229.1">
    <property type="nucleotide sequence ID" value="NZ_SIJL01000010.1"/>
</dbReference>
<accession>A0A4Q9B0P8</accession>
<evidence type="ECO:0000313" key="2">
    <source>
        <dbReference type="Proteomes" id="UP000292858"/>
    </source>
</evidence>
<dbReference type="PANTHER" id="PTHR46191">
    <property type="match status" value="1"/>
</dbReference>
<keyword evidence="2" id="KW-1185">Reference proteome</keyword>
<dbReference type="SFLD" id="SFLDS00003">
    <property type="entry name" value="Haloacid_Dehalogenase"/>
    <property type="match status" value="1"/>
</dbReference>
<proteinExistence type="predicted"/>
<dbReference type="Gene3D" id="3.40.50.1000">
    <property type="entry name" value="HAD superfamily/HAD-like"/>
    <property type="match status" value="1"/>
</dbReference>
<dbReference type="SFLD" id="SFLDG01129">
    <property type="entry name" value="C1.5:_HAD__Beta-PGM__Phosphata"/>
    <property type="match status" value="1"/>
</dbReference>
<organism evidence="1 2">
    <name type="scientific">Thermus thermamylovorans</name>
    <dbReference type="NCBI Taxonomy" id="2509362"/>
    <lineage>
        <taxon>Bacteria</taxon>
        <taxon>Thermotogati</taxon>
        <taxon>Deinococcota</taxon>
        <taxon>Deinococci</taxon>
        <taxon>Thermales</taxon>
        <taxon>Thermaceae</taxon>
        <taxon>Thermus</taxon>
    </lineage>
</organism>
<comment type="caution">
    <text evidence="1">The sequence shown here is derived from an EMBL/GenBank/DDBJ whole genome shotgun (WGS) entry which is preliminary data.</text>
</comment>
<dbReference type="InterPro" id="IPR036412">
    <property type="entry name" value="HAD-like_sf"/>
</dbReference>
<dbReference type="AlphaFoldDB" id="A0A4Q9B0P8"/>
<dbReference type="InterPro" id="IPR044924">
    <property type="entry name" value="HAD-SF_hydro_IA_REG-2-like_cap"/>
</dbReference>
<evidence type="ECO:0000313" key="1">
    <source>
        <dbReference type="EMBL" id="TBH17632.1"/>
    </source>
</evidence>
<name>A0A4Q9B0P8_9DEIN</name>
<dbReference type="Pfam" id="PF00702">
    <property type="entry name" value="Hydrolase"/>
    <property type="match status" value="1"/>
</dbReference>
<dbReference type="Gene3D" id="1.10.150.720">
    <property type="entry name" value="Haloacid dehalogenase-like hydrolase"/>
    <property type="match status" value="1"/>
</dbReference>
<protein>
    <submittedName>
        <fullName evidence="1">HAD family hydrolase</fullName>
    </submittedName>
</protein>
<dbReference type="EMBL" id="SIJL01000010">
    <property type="protein sequence ID" value="TBH17632.1"/>
    <property type="molecule type" value="Genomic_DNA"/>
</dbReference>
<dbReference type="OrthoDB" id="9809962at2"/>
<dbReference type="PRINTS" id="PR00413">
    <property type="entry name" value="HADHALOGNASE"/>
</dbReference>
<dbReference type="Proteomes" id="UP000292858">
    <property type="component" value="Unassembled WGS sequence"/>
</dbReference>
<dbReference type="PANTHER" id="PTHR46191:SF2">
    <property type="entry name" value="HALOACID DEHALOGENASE-LIKE HYDROLASE DOMAIN-CONTAINING PROTEIN 3"/>
    <property type="match status" value="1"/>
</dbReference>
<gene>
    <name evidence="1" type="ORF">ETP66_08605</name>
</gene>
<dbReference type="GO" id="GO:0016787">
    <property type="term" value="F:hydrolase activity"/>
    <property type="evidence" value="ECO:0007669"/>
    <property type="project" value="UniProtKB-KW"/>
</dbReference>
<reference evidence="1 2" key="1">
    <citation type="submission" date="2019-02" db="EMBL/GenBank/DDBJ databases">
        <title>Thermus sp. a novel from hot spring.</title>
        <authorList>
            <person name="Zhao Z."/>
        </authorList>
    </citation>
    <scope>NUCLEOTIDE SEQUENCE [LARGE SCALE GENOMIC DNA]</scope>
    <source>
        <strain evidence="1 2">CFH 72773T</strain>
    </source>
</reference>
<dbReference type="NCBIfam" id="TIGR01549">
    <property type="entry name" value="HAD-SF-IA-v1"/>
    <property type="match status" value="1"/>
</dbReference>
<dbReference type="CDD" id="cd16415">
    <property type="entry name" value="HAD_dREG-2_like"/>
    <property type="match status" value="1"/>
</dbReference>
<dbReference type="InterPro" id="IPR006439">
    <property type="entry name" value="HAD-SF_hydro_IA"/>
</dbReference>
<keyword evidence="1" id="KW-0378">Hydrolase</keyword>
<dbReference type="InterPro" id="IPR023214">
    <property type="entry name" value="HAD_sf"/>
</dbReference>